<dbReference type="InterPro" id="IPR048677">
    <property type="entry name" value="TssM1_hel"/>
</dbReference>
<feature type="domain" description="Type VI secretion system IcmF C-terminal" evidence="2">
    <location>
        <begin position="564"/>
        <end position="669"/>
    </location>
</feature>
<dbReference type="RefSeq" id="WP_153489309.1">
    <property type="nucleotide sequence ID" value="NZ_VWNA01000003.1"/>
</dbReference>
<dbReference type="InterPro" id="IPR017731">
    <property type="entry name" value="TssM1-like"/>
</dbReference>
<dbReference type="EMBL" id="VWNA01000003">
    <property type="protein sequence ID" value="MQT15063.1"/>
    <property type="molecule type" value="Genomic_DNA"/>
</dbReference>
<evidence type="ECO:0000256" key="1">
    <source>
        <dbReference type="SAM" id="MobiDB-lite"/>
    </source>
</evidence>
<dbReference type="PANTHER" id="PTHR36153">
    <property type="entry name" value="INNER MEMBRANE PROTEIN-RELATED"/>
    <property type="match status" value="1"/>
</dbReference>
<dbReference type="Pfam" id="PF21070">
    <property type="entry name" value="IcmF_helical"/>
    <property type="match status" value="1"/>
</dbReference>
<evidence type="ECO:0000313" key="5">
    <source>
        <dbReference type="EMBL" id="MQT15063.1"/>
    </source>
</evidence>
<gene>
    <name evidence="5" type="primary">tssM</name>
    <name evidence="5" type="ORF">F0357_20875</name>
</gene>
<feature type="domain" description="Type VI secretion system component TssM1 helical" evidence="4">
    <location>
        <begin position="458"/>
        <end position="554"/>
    </location>
</feature>
<dbReference type="AlphaFoldDB" id="A0A6A7Y719"/>
<dbReference type="Pfam" id="PF06761">
    <property type="entry name" value="IcmF-related"/>
    <property type="match status" value="1"/>
</dbReference>
<dbReference type="InterPro" id="IPR009612">
    <property type="entry name" value="IcmF-rel"/>
</dbReference>
<protein>
    <submittedName>
        <fullName evidence="5">Type VI secretion system membrane subunit TssM</fullName>
    </submittedName>
</protein>
<evidence type="ECO:0000259" key="2">
    <source>
        <dbReference type="Pfam" id="PF06744"/>
    </source>
</evidence>
<feature type="compositionally biased region" description="Polar residues" evidence="1">
    <location>
        <begin position="308"/>
        <end position="321"/>
    </location>
</feature>
<evidence type="ECO:0000259" key="3">
    <source>
        <dbReference type="Pfam" id="PF06761"/>
    </source>
</evidence>
<keyword evidence="6" id="KW-1185">Reference proteome</keyword>
<accession>A0A6A7Y719</accession>
<dbReference type="InterPro" id="IPR010623">
    <property type="entry name" value="IcmF_C"/>
</dbReference>
<dbReference type="Pfam" id="PF06744">
    <property type="entry name" value="IcmF_C"/>
    <property type="match status" value="1"/>
</dbReference>
<proteinExistence type="predicted"/>
<feature type="region of interest" description="Disordered" evidence="1">
    <location>
        <begin position="295"/>
        <end position="321"/>
    </location>
</feature>
<dbReference type="InterPro" id="IPR053156">
    <property type="entry name" value="T6SS_TssM-like"/>
</dbReference>
<sequence>MQDVVQRTTRSGLLTVIGNGALPILIQMNEHARATYNRLLIQEFLPSVANWLANRIRLIAGSSPDAGQTSTLRFLLRAYLMLGTPDRLDQNWLSAELKDEAAIAFPVDDVKRRMMIAQIDALMPLLPQPVTLDTALIEATRDSIAEVPPAAAIYSRLTREGFQNSRLPSIDLGQIVGTTALTVAPDGTGSQVLVIPGLYTRAGYYDYFLPRLGGLVREAIGNDWVVGGASSGDSVFQDLARQVTDSYVEDYIQLWQTALLRVQAKPFGTLNDAMVSIQSLAGPQSPLDHLLTAVSQNTDLPPPGPDSVLSTANPNAAPQSGTAGLVESAKNAIVGNAANAATSALGNMPWPGTRIATPFIPIIQLTQAGNSPGALPPIARTRDLLSNLYGAISGVQNAPSPPDSAFQLINARLTNPTGDVMGALQADSALRPEPVRSILRSLANYTWATLIGMTQTFFNQTWTSQALPACQNAIFQKYPFFQDSTNEVAIYDFKELFRAGGIIDSFYTKYLAGLVPDRGGQYVSANISGAKLPISEEALTAFRDARVIRDTFFTADPGTPYFKFSLRPVFLSSDLLRATLMVNGKEISYRHEAPRSYDLEWPGRGEATTVSLTLVGIDGKSVTFTENGPWAFFHLIARSGPILGGNSVLSFSIANQSGSKVTYEIRAGSASNPFSLGALRTFRCPNTL</sequence>
<reference evidence="5 6" key="1">
    <citation type="submission" date="2019-09" db="EMBL/GenBank/DDBJ databases">
        <title>Segnochrobactrum spirostomi gen. nov., sp. nov., isolated from the ciliate Spirostomum cf. yagiui and description of a novel family, Segnochrobactraceae fam. nov. within the order Rhizobiales of the class Alphaproteobacteria.</title>
        <authorList>
            <person name="Akter S."/>
            <person name="Shazib S.U.A."/>
            <person name="Shin M.K."/>
        </authorList>
    </citation>
    <scope>NUCLEOTIDE SEQUENCE [LARGE SCALE GENOMIC DNA]</scope>
    <source>
        <strain evidence="5 6">Sp-1</strain>
    </source>
</reference>
<evidence type="ECO:0000313" key="6">
    <source>
        <dbReference type="Proteomes" id="UP000332515"/>
    </source>
</evidence>
<evidence type="ECO:0000259" key="4">
    <source>
        <dbReference type="Pfam" id="PF21070"/>
    </source>
</evidence>
<name>A0A6A7Y719_9HYPH</name>
<dbReference type="NCBIfam" id="TIGR03348">
    <property type="entry name" value="VI_IcmF"/>
    <property type="match status" value="1"/>
</dbReference>
<organism evidence="5 6">
    <name type="scientific">Segnochrobactrum spirostomi</name>
    <dbReference type="NCBI Taxonomy" id="2608987"/>
    <lineage>
        <taxon>Bacteria</taxon>
        <taxon>Pseudomonadati</taxon>
        <taxon>Pseudomonadota</taxon>
        <taxon>Alphaproteobacteria</taxon>
        <taxon>Hyphomicrobiales</taxon>
        <taxon>Segnochrobactraceae</taxon>
        <taxon>Segnochrobactrum</taxon>
    </lineage>
</organism>
<dbReference type="PANTHER" id="PTHR36153:SF1">
    <property type="entry name" value="TYPE VI SECRETION SYSTEM COMPONENT TSSM1"/>
    <property type="match status" value="1"/>
</dbReference>
<comment type="caution">
    <text evidence="5">The sequence shown here is derived from an EMBL/GenBank/DDBJ whole genome shotgun (WGS) entry which is preliminary data.</text>
</comment>
<dbReference type="Proteomes" id="UP000332515">
    <property type="component" value="Unassembled WGS sequence"/>
</dbReference>
<feature type="domain" description="IcmF-related" evidence="3">
    <location>
        <begin position="29"/>
        <end position="299"/>
    </location>
</feature>